<feature type="domain" description="Beta-lactamase-related" evidence="1">
    <location>
        <begin position="45"/>
        <end position="343"/>
    </location>
</feature>
<dbReference type="Pfam" id="PF00144">
    <property type="entry name" value="Beta-lactamase"/>
    <property type="match status" value="1"/>
</dbReference>
<name>A0ABT8X6J2_9FLAO</name>
<protein>
    <submittedName>
        <fullName evidence="2">Serine hydrolase domain-containing protein</fullName>
        <ecNumber evidence="2">3.1.1.103</ecNumber>
    </submittedName>
</protein>
<keyword evidence="2" id="KW-0378">Hydrolase</keyword>
<evidence type="ECO:0000259" key="1">
    <source>
        <dbReference type="Pfam" id="PF00144"/>
    </source>
</evidence>
<dbReference type="PANTHER" id="PTHR46825:SF9">
    <property type="entry name" value="BETA-LACTAMASE-RELATED DOMAIN-CONTAINING PROTEIN"/>
    <property type="match status" value="1"/>
</dbReference>
<keyword evidence="3" id="KW-1185">Reference proteome</keyword>
<gene>
    <name evidence="2" type="ORF">Q4Q39_18085</name>
</gene>
<dbReference type="InterPro" id="IPR012338">
    <property type="entry name" value="Beta-lactam/transpept-like"/>
</dbReference>
<evidence type="ECO:0000313" key="2">
    <source>
        <dbReference type="EMBL" id="MDO5989318.1"/>
    </source>
</evidence>
<reference evidence="2" key="1">
    <citation type="submission" date="2023-07" db="EMBL/GenBank/DDBJ databases">
        <title>Two novel species in the genus Flavivirga.</title>
        <authorList>
            <person name="Kwon K."/>
        </authorList>
    </citation>
    <scope>NUCLEOTIDE SEQUENCE</scope>
    <source>
        <strain evidence="2">KACC 14157</strain>
    </source>
</reference>
<dbReference type="GO" id="GO:0016787">
    <property type="term" value="F:hydrolase activity"/>
    <property type="evidence" value="ECO:0007669"/>
    <property type="project" value="UniProtKB-KW"/>
</dbReference>
<comment type="caution">
    <text evidence="2">The sequence shown here is derived from an EMBL/GenBank/DDBJ whole genome shotgun (WGS) entry which is preliminary data.</text>
</comment>
<dbReference type="RefSeq" id="WP_303283977.1">
    <property type="nucleotide sequence ID" value="NZ_BAABCZ010000003.1"/>
</dbReference>
<dbReference type="PROSITE" id="PS51257">
    <property type="entry name" value="PROKAR_LIPOPROTEIN"/>
    <property type="match status" value="1"/>
</dbReference>
<sequence length="480" mass="55207">MKKTLIPLMGIITLFTSCKETHQTENILKKRIEYYLRECEDNGVSGSILIAQEGEVLYSGGLGLSDRNKKTQTNEETIFTIGSITKQFTASAILKLQEEGKLSVKDSLAGFFDNVPADKKNITIHQLLTHTSGIIGNLTNGGDFVLIEKEDFLSKVFNSTLDFAPGSSYYYSNVGYTLLTIIIEQITQQDYEVYLNDVFFKKVGMENTGYILPNWDKNNIAYAYKCGEDRGAHIEKWKINSNKISYHQKGNGGILSTPSDMYKWYTTLKEHKILSEESTKFLVEPHVLINKNQFYGYGWVVLKSDRNTKKIAHSGFNGVNYSNFIRLPEEKNTVIIYMTSLVRYDTRRIGKEIEKLIFDENYEPIVPKMNSTKYSAGEEPNKNMTVINKFASILLKIETEQTIESFMKAHIPDTGKHKRFKNYFRAMQKEFTDYKLVHTLEYEDDTYDILLESKRGVIEELTPCFDLKFNEQNQITAFGW</sequence>
<dbReference type="Proteomes" id="UP001176891">
    <property type="component" value="Unassembled WGS sequence"/>
</dbReference>
<proteinExistence type="predicted"/>
<accession>A0ABT8X6J2</accession>
<organism evidence="2 3">
    <name type="scientific">Flavivirga amylovorans</name>
    <dbReference type="NCBI Taxonomy" id="870486"/>
    <lineage>
        <taxon>Bacteria</taxon>
        <taxon>Pseudomonadati</taxon>
        <taxon>Bacteroidota</taxon>
        <taxon>Flavobacteriia</taxon>
        <taxon>Flavobacteriales</taxon>
        <taxon>Flavobacteriaceae</taxon>
        <taxon>Flavivirga</taxon>
    </lineage>
</organism>
<dbReference type="SUPFAM" id="SSF56601">
    <property type="entry name" value="beta-lactamase/transpeptidase-like"/>
    <property type="match status" value="1"/>
</dbReference>
<dbReference type="Gene3D" id="3.40.710.10">
    <property type="entry name" value="DD-peptidase/beta-lactamase superfamily"/>
    <property type="match status" value="1"/>
</dbReference>
<dbReference type="PANTHER" id="PTHR46825">
    <property type="entry name" value="D-ALANYL-D-ALANINE-CARBOXYPEPTIDASE/ENDOPEPTIDASE AMPH"/>
    <property type="match status" value="1"/>
</dbReference>
<dbReference type="EC" id="3.1.1.103" evidence="2"/>
<evidence type="ECO:0000313" key="3">
    <source>
        <dbReference type="Proteomes" id="UP001176891"/>
    </source>
</evidence>
<dbReference type="InterPro" id="IPR001466">
    <property type="entry name" value="Beta-lactam-related"/>
</dbReference>
<dbReference type="InterPro" id="IPR050491">
    <property type="entry name" value="AmpC-like"/>
</dbReference>
<dbReference type="EMBL" id="JAUOEM010000007">
    <property type="protein sequence ID" value="MDO5989318.1"/>
    <property type="molecule type" value="Genomic_DNA"/>
</dbReference>